<protein>
    <recommendedName>
        <fullName evidence="4">Type IV / VI secretion system DotU domain-containing protein</fullName>
    </recommendedName>
</protein>
<dbReference type="Proteomes" id="UP001224083">
    <property type="component" value="Unassembled WGS sequence"/>
</dbReference>
<dbReference type="EMBL" id="JAQAHH010000004">
    <property type="protein sequence ID" value="MDP9499995.1"/>
    <property type="molecule type" value="Genomic_DNA"/>
</dbReference>
<comment type="caution">
    <text evidence="2">The sequence shown here is derived from an EMBL/GenBank/DDBJ whole genome shotgun (WGS) entry which is preliminary data.</text>
</comment>
<proteinExistence type="predicted"/>
<accession>A0ABT9KDA3</accession>
<organism evidence="2 3">
    <name type="scientific">Bisgaard Taxon 45</name>
    <dbReference type="NCBI Taxonomy" id="304289"/>
    <lineage>
        <taxon>Bacteria</taxon>
        <taxon>Pseudomonadati</taxon>
        <taxon>Pseudomonadota</taxon>
        <taxon>Gammaproteobacteria</taxon>
        <taxon>Pasteurellales</taxon>
        <taxon>Pasteurellaceae</taxon>
    </lineage>
</organism>
<feature type="transmembrane region" description="Helical" evidence="1">
    <location>
        <begin position="173"/>
        <end position="190"/>
    </location>
</feature>
<evidence type="ECO:0008006" key="4">
    <source>
        <dbReference type="Google" id="ProtNLM"/>
    </source>
</evidence>
<keyword evidence="1" id="KW-0812">Transmembrane</keyword>
<keyword evidence="1" id="KW-1133">Transmembrane helix</keyword>
<keyword evidence="3" id="KW-1185">Reference proteome</keyword>
<evidence type="ECO:0000313" key="3">
    <source>
        <dbReference type="Proteomes" id="UP001224083"/>
    </source>
</evidence>
<evidence type="ECO:0000256" key="1">
    <source>
        <dbReference type="SAM" id="Phobius"/>
    </source>
</evidence>
<sequence length="191" mass="22277">MTELSPEMSAKFAEKVSEYAKNPDKRLKEALNNQNSNMVRAILKLDLNDSAINFEELMIKTLYITEHFPEQAKLIFEKFELSKLHKGLETDSHLWDEDYFLTHQSYLTLNFALERFIHLVHVKQELMNKKVNNNLTNSPVVVNRQQYKPETFNKDFEEAKNSKLNVIEFVKENSLICAIVVIALVALFLLL</sequence>
<keyword evidence="1" id="KW-0472">Membrane</keyword>
<reference evidence="2 3" key="1">
    <citation type="submission" date="2022-12" db="EMBL/GenBank/DDBJ databases">
        <title>Genome sequence of Pasteurellaceae Bisgaard Taxon 45.</title>
        <authorList>
            <person name="Foggin C."/>
            <person name="Rosen L.E."/>
            <person name="Henton M."/>
            <person name="Buys A."/>
            <person name="Floyd T."/>
            <person name="Turner A.D."/>
            <person name="Tarbin J."/>
            <person name="Lloyd A.S."/>
            <person name="Chaitezvi C."/>
            <person name="Ellis R.J."/>
            <person name="Roberts H.C."/>
            <person name="Dastjerdi A."/>
            <person name="Nunez A."/>
            <person name="Van Vliet A.H."/>
            <person name="Steinbach F."/>
        </authorList>
    </citation>
    <scope>NUCLEOTIDE SEQUENCE [LARGE SCALE GENOMIC DNA]</scope>
    <source>
        <strain evidence="2 3">VF20HR</strain>
    </source>
</reference>
<name>A0ABT9KDA3_9PAST</name>
<gene>
    <name evidence="2" type="ORF">O7M46_03415</name>
</gene>
<evidence type="ECO:0000313" key="2">
    <source>
        <dbReference type="EMBL" id="MDP9499995.1"/>
    </source>
</evidence>